<proteinExistence type="predicted"/>
<evidence type="ECO:0000313" key="1">
    <source>
        <dbReference type="EMBL" id="KAI8010308.1"/>
    </source>
</evidence>
<reference evidence="1 2" key="1">
    <citation type="journal article" date="2022" name="Plant J.">
        <title>Chromosome-level genome of Camellia lanceoleosa provides a valuable resource for understanding genome evolution and self-incompatibility.</title>
        <authorList>
            <person name="Gong W."/>
            <person name="Xiao S."/>
            <person name="Wang L."/>
            <person name="Liao Z."/>
            <person name="Chang Y."/>
            <person name="Mo W."/>
            <person name="Hu G."/>
            <person name="Li W."/>
            <person name="Zhao G."/>
            <person name="Zhu H."/>
            <person name="Hu X."/>
            <person name="Ji K."/>
            <person name="Xiang X."/>
            <person name="Song Q."/>
            <person name="Yuan D."/>
            <person name="Jin S."/>
            <person name="Zhang L."/>
        </authorList>
    </citation>
    <scope>NUCLEOTIDE SEQUENCE [LARGE SCALE GENOMIC DNA]</scope>
    <source>
        <strain evidence="1">SQ_2022a</strain>
    </source>
</reference>
<dbReference type="Proteomes" id="UP001060215">
    <property type="component" value="Chromosome 5"/>
</dbReference>
<keyword evidence="2" id="KW-1185">Reference proteome</keyword>
<dbReference type="EMBL" id="CM045762">
    <property type="protein sequence ID" value="KAI8010308.1"/>
    <property type="molecule type" value="Genomic_DNA"/>
</dbReference>
<comment type="caution">
    <text evidence="1">The sequence shown here is derived from an EMBL/GenBank/DDBJ whole genome shotgun (WGS) entry which is preliminary data.</text>
</comment>
<organism evidence="1 2">
    <name type="scientific">Camellia lanceoleosa</name>
    <dbReference type="NCBI Taxonomy" id="1840588"/>
    <lineage>
        <taxon>Eukaryota</taxon>
        <taxon>Viridiplantae</taxon>
        <taxon>Streptophyta</taxon>
        <taxon>Embryophyta</taxon>
        <taxon>Tracheophyta</taxon>
        <taxon>Spermatophyta</taxon>
        <taxon>Magnoliopsida</taxon>
        <taxon>eudicotyledons</taxon>
        <taxon>Gunneridae</taxon>
        <taxon>Pentapetalae</taxon>
        <taxon>asterids</taxon>
        <taxon>Ericales</taxon>
        <taxon>Theaceae</taxon>
        <taxon>Camellia</taxon>
    </lineage>
</organism>
<evidence type="ECO:0000313" key="2">
    <source>
        <dbReference type="Proteomes" id="UP001060215"/>
    </source>
</evidence>
<accession>A0ACC0H9U4</accession>
<protein>
    <submittedName>
        <fullName evidence="1">Uncharacterized protein</fullName>
    </submittedName>
</protein>
<gene>
    <name evidence="1" type="ORF">LOK49_LG06G01060</name>
</gene>
<name>A0ACC0H9U4_9ERIC</name>
<sequence length="39" mass="4532">MPQMGTAFQYWSQPAWQFPDLALLSRPQILPNPVPSRVY</sequence>